<evidence type="ECO:0000313" key="3">
    <source>
        <dbReference type="Proteomes" id="UP001228049"/>
    </source>
</evidence>
<name>A0AAD9BWT3_DISEL</name>
<reference evidence="2" key="1">
    <citation type="submission" date="2023-04" db="EMBL/GenBank/DDBJ databases">
        <title>Chromosome-level genome of Chaenocephalus aceratus.</title>
        <authorList>
            <person name="Park H."/>
        </authorList>
    </citation>
    <scope>NUCLEOTIDE SEQUENCE</scope>
    <source>
        <strain evidence="2">DE</strain>
        <tissue evidence="2">Muscle</tissue>
    </source>
</reference>
<evidence type="ECO:0000313" key="2">
    <source>
        <dbReference type="EMBL" id="KAK1890169.1"/>
    </source>
</evidence>
<sequence length="113" mass="12500">MELVAAFAVGFSSLTLRSRSLRVKSEHTKNKVELANENMLSCVFTVPAVARLPLSHSWEKRLNLKEQTPPKRDSASHCSERERSRPTAGTVNTEAANEEEGVTIPPRAEQEGV</sequence>
<protein>
    <submittedName>
        <fullName evidence="2">Transcriptional activator GLI3</fullName>
    </submittedName>
</protein>
<dbReference type="AlphaFoldDB" id="A0AAD9BWT3"/>
<feature type="compositionally biased region" description="Basic and acidic residues" evidence="1">
    <location>
        <begin position="63"/>
        <end position="85"/>
    </location>
</feature>
<organism evidence="2 3">
    <name type="scientific">Dissostichus eleginoides</name>
    <name type="common">Patagonian toothfish</name>
    <name type="synonym">Dissostichus amissus</name>
    <dbReference type="NCBI Taxonomy" id="100907"/>
    <lineage>
        <taxon>Eukaryota</taxon>
        <taxon>Metazoa</taxon>
        <taxon>Chordata</taxon>
        <taxon>Craniata</taxon>
        <taxon>Vertebrata</taxon>
        <taxon>Euteleostomi</taxon>
        <taxon>Actinopterygii</taxon>
        <taxon>Neopterygii</taxon>
        <taxon>Teleostei</taxon>
        <taxon>Neoteleostei</taxon>
        <taxon>Acanthomorphata</taxon>
        <taxon>Eupercaria</taxon>
        <taxon>Perciformes</taxon>
        <taxon>Notothenioidei</taxon>
        <taxon>Nototheniidae</taxon>
        <taxon>Dissostichus</taxon>
    </lineage>
</organism>
<evidence type="ECO:0000256" key="1">
    <source>
        <dbReference type="SAM" id="MobiDB-lite"/>
    </source>
</evidence>
<accession>A0AAD9BWT3</accession>
<comment type="caution">
    <text evidence="2">The sequence shown here is derived from an EMBL/GenBank/DDBJ whole genome shotgun (WGS) entry which is preliminary data.</text>
</comment>
<dbReference type="EMBL" id="JASDAP010000016">
    <property type="protein sequence ID" value="KAK1890169.1"/>
    <property type="molecule type" value="Genomic_DNA"/>
</dbReference>
<keyword evidence="3" id="KW-1185">Reference proteome</keyword>
<gene>
    <name evidence="2" type="ORF">KUDE01_014841</name>
</gene>
<dbReference type="Proteomes" id="UP001228049">
    <property type="component" value="Unassembled WGS sequence"/>
</dbReference>
<feature type="region of interest" description="Disordered" evidence="1">
    <location>
        <begin position="63"/>
        <end position="113"/>
    </location>
</feature>
<proteinExistence type="predicted"/>